<reference evidence="6" key="1">
    <citation type="submission" date="2016-09" db="EMBL/GenBank/DDBJ databases">
        <authorList>
            <person name="Guldener U."/>
        </authorList>
    </citation>
    <scope>NUCLEOTIDE SEQUENCE [LARGE SCALE GENOMIC DNA]</scope>
    <source>
        <strain evidence="6">V64-1</strain>
    </source>
</reference>
<dbReference type="GO" id="GO:0000981">
    <property type="term" value="F:DNA-binding transcription factor activity, RNA polymerase II-specific"/>
    <property type="evidence" value="ECO:0007669"/>
    <property type="project" value="InterPro"/>
</dbReference>
<sequence length="728" mass="81683">MKRCLPVLLAKPPENAAQLDAQSDEKGEFNVSKPLKRRRVAVKVACNRCRQRKTQCDGQRPTCSSCMRTGVDCQYDQTGANALAEKNEELQQELKTLTALVDRLRNSSEEDAFSLIRQLKTTPDVSEILASVREPPPIKQPSSHQCALAILPPTQSFVEYELTILHDFSYPALEPIELPEIDLDRLEKSNWPKSTTSIDDKVLADLDSMPGSLKSVVPSQLNAILQTAFPGSPKSTSLVIGPSPPLRWCDSRLNRLNISYWTRVPISNELAAGAISTYLETDHALLGFFDADLFLSDLVEQRLNYCSHFLVSSLLCMACLCYTAIDEKAAALSHVFQREAEQLRYAYRGSDTITTLSALSLCSIACTWLGKDKLGQDLLKDSRAMAERLQLFGSQGTDAVETKFLQMTSEQIRATSHAAWGSYSYITFHATMYGGEPIACPPVLPLPGEGSWERSDTNDARWPIHSLPAYMGCTFTAMCRLWSIVQEVLIFYNIPPTTAPVERTPLSFAEQKYQKLLSWADTLSSELARNSHRPLHVYIFHTMYHIAVLNIFRPLLPTSGRFRLRSFASSDSSPVSVCHASFQQLKRLLVEAMTRPRYSIQSGLLNPAVMHISNIILAHSDRRNYRHYLLLCMSFWIDATPSFPVLADIARAYLSLALRDRSLSAQDARILKQKLTKIREQYSSNEVSSVIVDFYCATAQGASYRANELAQKFDEYAMFEEFTNNSVS</sequence>
<proteinExistence type="predicted"/>
<evidence type="ECO:0000313" key="6">
    <source>
        <dbReference type="Proteomes" id="UP000219369"/>
    </source>
</evidence>
<dbReference type="Pfam" id="PF04082">
    <property type="entry name" value="Fungal_trans"/>
    <property type="match status" value="1"/>
</dbReference>
<dbReference type="OrthoDB" id="10261408at2759"/>
<dbReference type="PANTHER" id="PTHR47256">
    <property type="entry name" value="ZN(II)2CYS6 TRANSCRIPTION FACTOR (EUROFUNG)-RELATED"/>
    <property type="match status" value="1"/>
</dbReference>
<dbReference type="VEuPathDB" id="FungiDB:FOZG_02145"/>
<dbReference type="VEuPathDB" id="FungiDB:FOIG_11098"/>
<evidence type="ECO:0000256" key="2">
    <source>
        <dbReference type="ARBA" id="ARBA00023242"/>
    </source>
</evidence>
<name>A0A2H3SMY1_FUSOX</name>
<dbReference type="Pfam" id="PF00172">
    <property type="entry name" value="Zn_clus"/>
    <property type="match status" value="1"/>
</dbReference>
<dbReference type="GO" id="GO:0008270">
    <property type="term" value="F:zinc ion binding"/>
    <property type="evidence" value="ECO:0007669"/>
    <property type="project" value="InterPro"/>
</dbReference>
<dbReference type="VEuPathDB" id="FungiDB:FOMG_18140"/>
<dbReference type="VEuPathDB" id="FungiDB:HZS61_016152"/>
<accession>A0A2H3SMY1</accession>
<dbReference type="VEuPathDB" id="FungiDB:FOC4_g10014059"/>
<dbReference type="VEuPathDB" id="FungiDB:FOXG_01330"/>
<dbReference type="InterPro" id="IPR053187">
    <property type="entry name" value="Notoamide_regulator"/>
</dbReference>
<evidence type="ECO:0000313" key="5">
    <source>
        <dbReference type="EMBL" id="SCO76489.1"/>
    </source>
</evidence>
<dbReference type="InterPro" id="IPR007219">
    <property type="entry name" value="XnlR_reg_dom"/>
</dbReference>
<dbReference type="GO" id="GO:0003677">
    <property type="term" value="F:DNA binding"/>
    <property type="evidence" value="ECO:0007669"/>
    <property type="project" value="InterPro"/>
</dbReference>
<dbReference type="InterPro" id="IPR036864">
    <property type="entry name" value="Zn2-C6_fun-type_DNA-bd_sf"/>
</dbReference>
<feature type="coiled-coil region" evidence="3">
    <location>
        <begin position="80"/>
        <end position="107"/>
    </location>
</feature>
<dbReference type="VEuPathDB" id="FungiDB:FOC1_g10002630"/>
<evidence type="ECO:0000256" key="3">
    <source>
        <dbReference type="SAM" id="Coils"/>
    </source>
</evidence>
<dbReference type="AlphaFoldDB" id="A0A2H3SMY1"/>
<protein>
    <recommendedName>
        <fullName evidence="4">Zn(2)-C6 fungal-type domain-containing protein</fullName>
    </recommendedName>
</protein>
<dbReference type="CDD" id="cd12148">
    <property type="entry name" value="fungal_TF_MHR"/>
    <property type="match status" value="1"/>
</dbReference>
<gene>
    <name evidence="5" type="ORF">FRV6_00701</name>
</gene>
<dbReference type="SUPFAM" id="SSF57701">
    <property type="entry name" value="Zn2/Cys6 DNA-binding domain"/>
    <property type="match status" value="1"/>
</dbReference>
<dbReference type="Proteomes" id="UP000219369">
    <property type="component" value="Unassembled WGS sequence"/>
</dbReference>
<keyword evidence="1" id="KW-0479">Metal-binding</keyword>
<keyword evidence="3" id="KW-0175">Coiled coil</keyword>
<dbReference type="PROSITE" id="PS00463">
    <property type="entry name" value="ZN2_CY6_FUNGAL_1"/>
    <property type="match status" value="1"/>
</dbReference>
<dbReference type="Gene3D" id="4.10.240.10">
    <property type="entry name" value="Zn(2)-C6 fungal-type DNA-binding domain"/>
    <property type="match status" value="1"/>
</dbReference>
<dbReference type="PROSITE" id="PS50048">
    <property type="entry name" value="ZN2_CY6_FUNGAL_2"/>
    <property type="match status" value="1"/>
</dbReference>
<dbReference type="GO" id="GO:0006351">
    <property type="term" value="P:DNA-templated transcription"/>
    <property type="evidence" value="ECO:0007669"/>
    <property type="project" value="InterPro"/>
</dbReference>
<keyword evidence="2" id="KW-0539">Nucleus</keyword>
<dbReference type="CDD" id="cd00067">
    <property type="entry name" value="GAL4"/>
    <property type="match status" value="1"/>
</dbReference>
<organism evidence="5 6">
    <name type="scientific">Fusarium oxysporum</name>
    <name type="common">Fusarium vascular wilt</name>
    <dbReference type="NCBI Taxonomy" id="5507"/>
    <lineage>
        <taxon>Eukaryota</taxon>
        <taxon>Fungi</taxon>
        <taxon>Dikarya</taxon>
        <taxon>Ascomycota</taxon>
        <taxon>Pezizomycotina</taxon>
        <taxon>Sordariomycetes</taxon>
        <taxon>Hypocreomycetidae</taxon>
        <taxon>Hypocreales</taxon>
        <taxon>Nectriaceae</taxon>
        <taxon>Fusarium</taxon>
        <taxon>Fusarium oxysporum species complex</taxon>
    </lineage>
</organism>
<dbReference type="SMART" id="SM00066">
    <property type="entry name" value="GAL4"/>
    <property type="match status" value="1"/>
</dbReference>
<dbReference type="InterPro" id="IPR001138">
    <property type="entry name" value="Zn2Cys6_DnaBD"/>
</dbReference>
<evidence type="ECO:0000259" key="4">
    <source>
        <dbReference type="PROSITE" id="PS50048"/>
    </source>
</evidence>
<feature type="domain" description="Zn(2)-C6 fungal-type" evidence="4">
    <location>
        <begin position="45"/>
        <end position="75"/>
    </location>
</feature>
<dbReference type="EMBL" id="FMJY01000001">
    <property type="protein sequence ID" value="SCO76489.1"/>
    <property type="molecule type" value="Genomic_DNA"/>
</dbReference>
<dbReference type="PANTHER" id="PTHR47256:SF1">
    <property type="entry name" value="ZN(II)2CYS6 TRANSCRIPTION FACTOR (EUROFUNG)"/>
    <property type="match status" value="1"/>
</dbReference>
<evidence type="ECO:0000256" key="1">
    <source>
        <dbReference type="ARBA" id="ARBA00022723"/>
    </source>
</evidence>